<feature type="region of interest" description="Disordered" evidence="1">
    <location>
        <begin position="95"/>
        <end position="125"/>
    </location>
</feature>
<evidence type="ECO:0000256" key="1">
    <source>
        <dbReference type="SAM" id="MobiDB-lite"/>
    </source>
</evidence>
<organism evidence="2 3">
    <name type="scientific">Phaeosphaeria nodorum (strain SN15 / ATCC MYA-4574 / FGSC 10173)</name>
    <name type="common">Glume blotch fungus</name>
    <name type="synonym">Parastagonospora nodorum</name>
    <dbReference type="NCBI Taxonomy" id="321614"/>
    <lineage>
        <taxon>Eukaryota</taxon>
        <taxon>Fungi</taxon>
        <taxon>Dikarya</taxon>
        <taxon>Ascomycota</taxon>
        <taxon>Pezizomycotina</taxon>
        <taxon>Dothideomycetes</taxon>
        <taxon>Pleosporomycetidae</taxon>
        <taxon>Pleosporales</taxon>
        <taxon>Pleosporineae</taxon>
        <taxon>Phaeosphaeriaceae</taxon>
        <taxon>Parastagonospora</taxon>
    </lineage>
</organism>
<evidence type="ECO:0000313" key="3">
    <source>
        <dbReference type="Proteomes" id="UP000663193"/>
    </source>
</evidence>
<feature type="region of interest" description="Disordered" evidence="1">
    <location>
        <begin position="16"/>
        <end position="54"/>
    </location>
</feature>
<protein>
    <submittedName>
        <fullName evidence="2">Uncharacterized protein</fullName>
    </submittedName>
</protein>
<reference evidence="3" key="1">
    <citation type="journal article" date="2021" name="BMC Genomics">
        <title>Chromosome-level genome assembly and manually-curated proteome of model necrotroph Parastagonospora nodorum Sn15 reveals a genome-wide trove of candidate effector homologs, and redundancy of virulence-related functions within an accessory chromosome.</title>
        <authorList>
            <person name="Bertazzoni S."/>
            <person name="Jones D.A.B."/>
            <person name="Phan H.T."/>
            <person name="Tan K.-C."/>
            <person name="Hane J.K."/>
        </authorList>
    </citation>
    <scope>NUCLEOTIDE SEQUENCE [LARGE SCALE GENOMIC DNA]</scope>
    <source>
        <strain evidence="3">SN15 / ATCC MYA-4574 / FGSC 10173)</strain>
    </source>
</reference>
<accession>A0A7U2ES58</accession>
<feature type="non-terminal residue" evidence="2">
    <location>
        <position position="1"/>
    </location>
</feature>
<sequence length="125" mass="13875">ESSLCEGVFSLSPISLPSTITKTHHQENGQTTQQEADKISPETSRYPRTRQEPYSEYFNRDRIIPSIGQFFLPTPSSLESIRGPLARDILRLASPSSRGANSATDAGDGANPLLWRCTRRRSKPS</sequence>
<proteinExistence type="predicted"/>
<keyword evidence="3" id="KW-1185">Reference proteome</keyword>
<name>A0A7U2ES58_PHANO</name>
<gene>
    <name evidence="2" type="ORF">JI435_022470</name>
</gene>
<dbReference type="AlphaFoldDB" id="A0A7U2ES58"/>
<dbReference type="Proteomes" id="UP000663193">
    <property type="component" value="Chromosome 2"/>
</dbReference>
<evidence type="ECO:0000313" key="2">
    <source>
        <dbReference type="EMBL" id="QRC92081.1"/>
    </source>
</evidence>
<feature type="compositionally biased region" description="Polar residues" evidence="1">
    <location>
        <begin position="95"/>
        <end position="104"/>
    </location>
</feature>
<dbReference type="VEuPathDB" id="FungiDB:JI435_022470"/>
<dbReference type="EMBL" id="CP069024">
    <property type="protein sequence ID" value="QRC92081.1"/>
    <property type="molecule type" value="Genomic_DNA"/>
</dbReference>